<evidence type="ECO:0000313" key="8">
    <source>
        <dbReference type="EMBL" id="CCH60959.1"/>
    </source>
</evidence>
<dbReference type="Gene3D" id="3.40.395.10">
    <property type="entry name" value="Adenoviral Proteinase, Chain A"/>
    <property type="match status" value="1"/>
</dbReference>
<dbReference type="PANTHER" id="PTHR46896:SF3">
    <property type="entry name" value="FI06413P-RELATED"/>
    <property type="match status" value="1"/>
</dbReference>
<dbReference type="Proteomes" id="UP000002866">
    <property type="component" value="Chromosome 4"/>
</dbReference>
<feature type="region of interest" description="Disordered" evidence="6">
    <location>
        <begin position="1"/>
        <end position="70"/>
    </location>
</feature>
<feature type="compositionally biased region" description="Polar residues" evidence="6">
    <location>
        <begin position="137"/>
        <end position="154"/>
    </location>
</feature>
<feature type="compositionally biased region" description="Polar residues" evidence="6">
    <location>
        <begin position="1379"/>
        <end position="1412"/>
    </location>
</feature>
<evidence type="ECO:0000256" key="6">
    <source>
        <dbReference type="SAM" id="MobiDB-lite"/>
    </source>
</evidence>
<dbReference type="PANTHER" id="PTHR46896">
    <property type="entry name" value="SENTRIN-SPECIFIC PROTEASE"/>
    <property type="match status" value="1"/>
</dbReference>
<organism evidence="8 9">
    <name type="scientific">Henningerozyma blattae (strain ATCC 34711 / CBS 6284 / DSM 70876 / NBRC 10599 / NRRL Y-10934 / UCD 77-7)</name>
    <name type="common">Yeast</name>
    <name type="synonym">Tetrapisispora blattae</name>
    <dbReference type="NCBI Taxonomy" id="1071380"/>
    <lineage>
        <taxon>Eukaryota</taxon>
        <taxon>Fungi</taxon>
        <taxon>Dikarya</taxon>
        <taxon>Ascomycota</taxon>
        <taxon>Saccharomycotina</taxon>
        <taxon>Saccharomycetes</taxon>
        <taxon>Saccharomycetales</taxon>
        <taxon>Saccharomycetaceae</taxon>
        <taxon>Henningerozyma</taxon>
    </lineage>
</organism>
<gene>
    <name evidence="8" type="primary">TBLA0D04630</name>
    <name evidence="8" type="ORF">TBLA_0D04630</name>
</gene>
<feature type="region of interest" description="Disordered" evidence="6">
    <location>
        <begin position="406"/>
        <end position="426"/>
    </location>
</feature>
<feature type="domain" description="Ubiquitin-like protease family profile" evidence="7">
    <location>
        <begin position="568"/>
        <end position="882"/>
    </location>
</feature>
<dbReference type="PROSITE" id="PS50600">
    <property type="entry name" value="ULP_PROTEASE"/>
    <property type="match status" value="1"/>
</dbReference>
<accession>I2H3K7</accession>
<dbReference type="OrthoDB" id="442460at2759"/>
<proteinExistence type="inferred from homology"/>
<dbReference type="EMBL" id="HE806319">
    <property type="protein sequence ID" value="CCH60959.1"/>
    <property type="molecule type" value="Genomic_DNA"/>
</dbReference>
<dbReference type="GeneID" id="14495995"/>
<dbReference type="InParanoid" id="I2H3K7"/>
<dbReference type="HOGENOM" id="CLU_249089_0_0_1"/>
<dbReference type="SUPFAM" id="SSF54001">
    <property type="entry name" value="Cysteine proteinases"/>
    <property type="match status" value="1"/>
</dbReference>
<evidence type="ECO:0000256" key="1">
    <source>
        <dbReference type="ARBA" id="ARBA00005234"/>
    </source>
</evidence>
<dbReference type="GO" id="GO:0005634">
    <property type="term" value="C:nucleus"/>
    <property type="evidence" value="ECO:0007669"/>
    <property type="project" value="TreeGrafter"/>
</dbReference>
<reference evidence="8 9" key="1">
    <citation type="journal article" date="2011" name="Proc. Natl. Acad. Sci. U.S.A.">
        <title>Evolutionary erosion of yeast sex chromosomes by mating-type switching accidents.</title>
        <authorList>
            <person name="Gordon J.L."/>
            <person name="Armisen D."/>
            <person name="Proux-Wera E."/>
            <person name="Oheigeartaigh S.S."/>
            <person name="Byrne K.P."/>
            <person name="Wolfe K.H."/>
        </authorList>
    </citation>
    <scope>NUCLEOTIDE SEQUENCE [LARGE SCALE GENOMIC DNA]</scope>
    <source>
        <strain evidence="9">ATCC 34711 / CBS 6284 / DSM 70876 / NBRC 10599 / NRRL Y-10934 / UCD 77-7</strain>
    </source>
</reference>
<feature type="compositionally biased region" description="Basic and acidic residues" evidence="6">
    <location>
        <begin position="1413"/>
        <end position="1429"/>
    </location>
</feature>
<dbReference type="FunCoup" id="I2H3K7">
    <property type="interactions" value="300"/>
</dbReference>
<dbReference type="Pfam" id="PF02902">
    <property type="entry name" value="Peptidase_C48"/>
    <property type="match status" value="1"/>
</dbReference>
<evidence type="ECO:0000256" key="2">
    <source>
        <dbReference type="ARBA" id="ARBA00022553"/>
    </source>
</evidence>
<dbReference type="GO" id="GO:0016926">
    <property type="term" value="P:protein desumoylation"/>
    <property type="evidence" value="ECO:0007669"/>
    <property type="project" value="TreeGrafter"/>
</dbReference>
<evidence type="ECO:0000259" key="7">
    <source>
        <dbReference type="PROSITE" id="PS50600"/>
    </source>
</evidence>
<evidence type="ECO:0000256" key="5">
    <source>
        <dbReference type="ARBA" id="ARBA00022801"/>
    </source>
</evidence>
<feature type="compositionally biased region" description="Basic and acidic residues" evidence="6">
    <location>
        <begin position="1056"/>
        <end position="1092"/>
    </location>
</feature>
<protein>
    <recommendedName>
        <fullName evidence="7">Ubiquitin-like protease family profile domain-containing protein</fullName>
    </recommendedName>
</protein>
<feature type="compositionally biased region" description="Low complexity" evidence="6">
    <location>
        <begin position="16"/>
        <end position="36"/>
    </location>
</feature>
<dbReference type="GO" id="GO:0005737">
    <property type="term" value="C:cytoplasm"/>
    <property type="evidence" value="ECO:0007669"/>
    <property type="project" value="TreeGrafter"/>
</dbReference>
<dbReference type="eggNOG" id="KOG0779">
    <property type="taxonomic scope" value="Eukaryota"/>
</dbReference>
<keyword evidence="5" id="KW-0378">Hydrolase</keyword>
<keyword evidence="3" id="KW-0645">Protease</keyword>
<dbReference type="GO" id="GO:0070139">
    <property type="term" value="F:SUMO-specific endopeptidase activity"/>
    <property type="evidence" value="ECO:0007669"/>
    <property type="project" value="TreeGrafter"/>
</dbReference>
<feature type="compositionally biased region" description="Basic and acidic residues" evidence="6">
    <location>
        <begin position="1366"/>
        <end position="1378"/>
    </location>
</feature>
<feature type="compositionally biased region" description="Polar residues" evidence="6">
    <location>
        <begin position="1095"/>
        <end position="1108"/>
    </location>
</feature>
<feature type="compositionally biased region" description="Basic and acidic residues" evidence="6">
    <location>
        <begin position="969"/>
        <end position="980"/>
    </location>
</feature>
<dbReference type="STRING" id="1071380.I2H3K7"/>
<keyword evidence="4" id="KW-0833">Ubl conjugation pathway</keyword>
<feature type="compositionally biased region" description="Polar residues" evidence="6">
    <location>
        <begin position="1431"/>
        <end position="1472"/>
    </location>
</feature>
<dbReference type="InterPro" id="IPR003653">
    <property type="entry name" value="Peptidase_C48_C"/>
</dbReference>
<keyword evidence="2" id="KW-0597">Phosphoprotein</keyword>
<dbReference type="KEGG" id="tbl:TBLA_0D04630"/>
<evidence type="ECO:0000313" key="9">
    <source>
        <dbReference type="Proteomes" id="UP000002866"/>
    </source>
</evidence>
<evidence type="ECO:0000256" key="4">
    <source>
        <dbReference type="ARBA" id="ARBA00022786"/>
    </source>
</evidence>
<dbReference type="InterPro" id="IPR038765">
    <property type="entry name" value="Papain-like_cys_pep_sf"/>
</dbReference>
<feature type="compositionally biased region" description="Polar residues" evidence="6">
    <location>
        <begin position="497"/>
        <end position="517"/>
    </location>
</feature>
<feature type="region of interest" description="Disordered" evidence="6">
    <location>
        <begin position="94"/>
        <end position="154"/>
    </location>
</feature>
<feature type="compositionally biased region" description="Low complexity" evidence="6">
    <location>
        <begin position="406"/>
        <end position="424"/>
    </location>
</feature>
<comment type="similarity">
    <text evidence="1">Belongs to the peptidase C48 family.</text>
</comment>
<dbReference type="InterPro" id="IPR051947">
    <property type="entry name" value="Sentrin-specific_protease"/>
</dbReference>
<feature type="region of interest" description="Disordered" evidence="6">
    <location>
        <begin position="1359"/>
        <end position="1477"/>
    </location>
</feature>
<evidence type="ECO:0000256" key="3">
    <source>
        <dbReference type="ARBA" id="ARBA00022670"/>
    </source>
</evidence>
<feature type="region of interest" description="Disordered" evidence="6">
    <location>
        <begin position="969"/>
        <end position="1004"/>
    </location>
</feature>
<dbReference type="RefSeq" id="XP_004180478.1">
    <property type="nucleotide sequence ID" value="XM_004180430.1"/>
</dbReference>
<name>I2H3K7_HENB6</name>
<keyword evidence="9" id="KW-1185">Reference proteome</keyword>
<dbReference type="GO" id="GO:0006508">
    <property type="term" value="P:proteolysis"/>
    <property type="evidence" value="ECO:0007669"/>
    <property type="project" value="UniProtKB-KW"/>
</dbReference>
<feature type="region of interest" description="Disordered" evidence="6">
    <location>
        <begin position="497"/>
        <end position="544"/>
    </location>
</feature>
<feature type="region of interest" description="Disordered" evidence="6">
    <location>
        <begin position="1056"/>
        <end position="1108"/>
    </location>
</feature>
<sequence>MGVRRPTIPGILPIDNLTSNNNNNNTNNNSENTISNSKKRRHRVSNNYNTNTRSTKRYKQRRDKSVPNKMPELTKNILLTSSLDDIQEIKHSNRDSRRNIGNNNNGLLFSSPKADSKSNDNEILTITKEEETDQRDSSTNPILIDSNPVTQTSNTHNLIENTNKNSHNHSRQKVLHFHGRLRFVIARNSVTEKLNLKMTFKFSVEGFSAKLKFVNLPSSDKSSNNDTYEIKNSSINLFVDIRKLIFDKDWKSLGIILKKPRIVDSRSSDTSNKKPIKNFLWIADTNITSDLTKLANQSHSATLKDLYNSLKNNPHSDSIVMEIVQKRSDISNFMYRYEVQSTTMSDFIDLKEEKNIKPTPPSENSTKTLTNFTVTKQIKQLKPVSSLSTSIGTKKSHFWEKNNFSSLRSSSSHNNSNQSNFSTNLKVNSRPISNGLSNYTATRIAKPTSQLLSEELSSNAVATSHSIKPSAFYSKSTDPNDTEATKDYLFNGNYQYSNEASNHRAPNSTKVDCQSSLDSRHTRSTTSSIGNRKIHRSNDSTHNDEAVYETPVPFKPRLNYKFSDNTSYTITNQDFKCLYNNDWINDTIIDFFIKYYVDQSIQNNIIKKDEISIMTSFFYTKLISTKENYYENVKKWVNNSNLFDKKYIIIPINMKYHWYCSIIINMKEINQYLKRKKSIHDFQMSKGHTNEYLKKATPDDDNTTGAELKLESEIPDNNKPNVTNLQNKDKKGIEDLISEVGNDSALINLSTSESLEQTTSHKLSASPEQAISNDSENLELRRESQNITDNTEINTEINTELSTDINNLDLDMPPICILTFDSLRQTHTKDIEPIKEFLISYAKDKYGFSISKFNIRMKTCQVPLQPNFSDCGVHVILNIMKFCQDPSSTINFWYSIKSKNRSSSKLVNQYFDKRKRSIARLTLRDVLWDLQHKQIIGMKENNEQAPESDDSENNEEDIEIIEEVSINKHNTENKKAKLTEHSTSNKQMTEQKDKKAISAPDNSNLPNINQKLLISDIPAALLGKNNDKDKISDTGKPGVLLNNLVTTVDIKYDENNNRLSNEEKSKSVGNFPKEDRRLDHQDNLSDHSESGENIKWSTPSPKSTQSLSLKEKFQYTKVDANIRINDEIVSNSKSHFTDKLNTYTGRKGDADLTIISDNDFHSDSKNCDSQLDIDSSLSEVELQPSDETLSNLDTHLNDHNLPSDVEDKEVISIEDNNLSVDQASNTLPKLYNSKRRYLDSSPRASPATSQIVTIKSKTGQNSPYFSTEYLKTRQKQIESFEKLKPSFDEAKRYLDKINTHSSPISSKNNTQFFVNQKLEPQFSLNHEPITFALNRSHSNSPDENLPKDPHIQINVVDLSSPLRPDSPIEKFRDNETHTTKINNYDQHLNNRIQKNFESSSNSSHTRKFTTTNYHDKEHIQGEPTVRFKADTSASSPDNTLSSSPNLDEDQNNLVTQPSNTESPEGNTPTYSFPNNNEIVNIDDPIEIIDPSE</sequence>